<keyword evidence="3" id="KW-0408">Iron</keyword>
<keyword evidence="2" id="KW-0560">Oxidoreductase</keyword>
<sequence>MQSSSSRILTLIKQAKQTFSVILSKNDHNYDAKDCVDSLRRSMNRITKHDLNFTLFDNIKNGQSSNPIDQRNQEVFLNSNAPVFYMKLYEDNIISVGIFIIKSHHRMPLHDHPRMFGLIKVLDGQGHLNAYNVLFEKSENELIGNRHISTSINSQSETAVLYPNQSNIHEIYTIDNDHCAFLDILSPPYSNENDCTCYIAKPSSAQSATNINENDRNYILKRIFDDEYYTESLQYTGPIISL</sequence>
<dbReference type="PANTHER" id="PTHR22966:SF61">
    <property type="entry name" value="2-AMINOETHANETHIOL DIOXYGENASE"/>
    <property type="match status" value="1"/>
</dbReference>
<dbReference type="CDD" id="cd20289">
    <property type="entry name" value="cupin_ADO"/>
    <property type="match status" value="1"/>
</dbReference>
<evidence type="ECO:0008006" key="16">
    <source>
        <dbReference type="Google" id="ProtNLM"/>
    </source>
</evidence>
<dbReference type="InterPro" id="IPR014710">
    <property type="entry name" value="RmlC-like_jellyroll"/>
</dbReference>
<dbReference type="EMBL" id="CAJOBJ010002358">
    <property type="protein sequence ID" value="CAF3922300.1"/>
    <property type="molecule type" value="Genomic_DNA"/>
</dbReference>
<dbReference type="Proteomes" id="UP000663824">
    <property type="component" value="Unassembled WGS sequence"/>
</dbReference>
<evidence type="ECO:0000313" key="15">
    <source>
        <dbReference type="Proteomes" id="UP000663866"/>
    </source>
</evidence>
<accession>A0A816H364</accession>
<dbReference type="Pfam" id="PF07847">
    <property type="entry name" value="PCO_ADO"/>
    <property type="match status" value="1"/>
</dbReference>
<dbReference type="GO" id="GO:0046872">
    <property type="term" value="F:metal ion binding"/>
    <property type="evidence" value="ECO:0007669"/>
    <property type="project" value="UniProtKB-KW"/>
</dbReference>
<dbReference type="Proteomes" id="UP000663856">
    <property type="component" value="Unassembled WGS sequence"/>
</dbReference>
<evidence type="ECO:0000313" key="4">
    <source>
        <dbReference type="EMBL" id="CAF1543613.1"/>
    </source>
</evidence>
<comment type="caution">
    <text evidence="5">The sequence shown here is derived from an EMBL/GenBank/DDBJ whole genome shotgun (WGS) entry which is preliminary data.</text>
</comment>
<dbReference type="AlphaFoldDB" id="A0A816H364"/>
<dbReference type="EMBL" id="CAJNOV010014223">
    <property type="protein sequence ID" value="CAF1543613.1"/>
    <property type="molecule type" value="Genomic_DNA"/>
</dbReference>
<dbReference type="Proteomes" id="UP000663855">
    <property type="component" value="Unassembled WGS sequence"/>
</dbReference>
<dbReference type="Gene3D" id="2.60.120.10">
    <property type="entry name" value="Jelly Rolls"/>
    <property type="match status" value="1"/>
</dbReference>
<evidence type="ECO:0000313" key="6">
    <source>
        <dbReference type="EMBL" id="CAF2120694.1"/>
    </source>
</evidence>
<dbReference type="SUPFAM" id="SSF51182">
    <property type="entry name" value="RmlC-like cupins"/>
    <property type="match status" value="1"/>
</dbReference>
<dbReference type="EMBL" id="CAJNRE010018600">
    <property type="protein sequence ID" value="CAF2170636.1"/>
    <property type="molecule type" value="Genomic_DNA"/>
</dbReference>
<protein>
    <recommendedName>
        <fullName evidence="16">Cysteine dioxygenase</fullName>
    </recommendedName>
</protein>
<name>A0A816H364_9BILA</name>
<dbReference type="Proteomes" id="UP000681967">
    <property type="component" value="Unassembled WGS sequence"/>
</dbReference>
<evidence type="ECO:0000256" key="1">
    <source>
        <dbReference type="ARBA" id="ARBA00022723"/>
    </source>
</evidence>
<proteinExistence type="predicted"/>
<dbReference type="InterPro" id="IPR011051">
    <property type="entry name" value="RmlC_Cupin_sf"/>
</dbReference>
<dbReference type="EMBL" id="CAJOBI010072568">
    <property type="protein sequence ID" value="CAF4464615.1"/>
    <property type="molecule type" value="Genomic_DNA"/>
</dbReference>
<dbReference type="EMBL" id="CAJNRF010010417">
    <property type="protein sequence ID" value="CAF2120694.1"/>
    <property type="molecule type" value="Genomic_DNA"/>
</dbReference>
<dbReference type="Proteomes" id="UP000663842">
    <property type="component" value="Unassembled WGS sequence"/>
</dbReference>
<evidence type="ECO:0000313" key="9">
    <source>
        <dbReference type="EMBL" id="CAF3751008.1"/>
    </source>
</evidence>
<dbReference type="Proteomes" id="UP000676336">
    <property type="component" value="Unassembled WGS sequence"/>
</dbReference>
<dbReference type="EMBL" id="CAJOBF010000117">
    <property type="protein sequence ID" value="CAF3751008.1"/>
    <property type="molecule type" value="Genomic_DNA"/>
</dbReference>
<dbReference type="Proteomes" id="UP000681720">
    <property type="component" value="Unassembled WGS sequence"/>
</dbReference>
<dbReference type="Proteomes" id="UP000663887">
    <property type="component" value="Unassembled WGS sequence"/>
</dbReference>
<evidence type="ECO:0000256" key="3">
    <source>
        <dbReference type="ARBA" id="ARBA00023004"/>
    </source>
</evidence>
<evidence type="ECO:0000313" key="12">
    <source>
        <dbReference type="EMBL" id="CAF3943443.1"/>
    </source>
</evidence>
<dbReference type="InterPro" id="IPR012864">
    <property type="entry name" value="PCO/ADO"/>
</dbReference>
<keyword evidence="1" id="KW-0479">Metal-binding</keyword>
<dbReference type="GO" id="GO:0016702">
    <property type="term" value="F:oxidoreductase activity, acting on single donors with incorporation of molecular oxygen, incorporation of two atoms of oxygen"/>
    <property type="evidence" value="ECO:0007669"/>
    <property type="project" value="InterPro"/>
</dbReference>
<dbReference type="EMBL" id="CAJOBG010000642">
    <property type="protein sequence ID" value="CAF3839998.1"/>
    <property type="molecule type" value="Genomic_DNA"/>
</dbReference>
<evidence type="ECO:0000313" key="13">
    <source>
        <dbReference type="EMBL" id="CAF4464615.1"/>
    </source>
</evidence>
<reference evidence="5" key="1">
    <citation type="submission" date="2021-02" db="EMBL/GenBank/DDBJ databases">
        <authorList>
            <person name="Nowell W R."/>
        </authorList>
    </citation>
    <scope>NUCLEOTIDE SEQUENCE</scope>
</reference>
<keyword evidence="15" id="KW-1185">Reference proteome</keyword>
<dbReference type="EMBL" id="CAJNOW010021148">
    <property type="protein sequence ID" value="CAF1683031.1"/>
    <property type="molecule type" value="Genomic_DNA"/>
</dbReference>
<gene>
    <name evidence="12" type="ORF">BYL167_LOCUS10641</name>
    <name evidence="4" type="ORF">CJN711_LOCUS29890</name>
    <name evidence="11" type="ORF">GIL414_LOCUS7635</name>
    <name evidence="5" type="ORF">KQP761_LOCUS37339</name>
    <name evidence="8" type="ORF">MBJ925_LOCUS33797</name>
    <name evidence="10" type="ORF">OVN521_LOCUS6195</name>
    <name evidence="13" type="ORF">SMN809_LOCUS33300</name>
    <name evidence="9" type="ORF">UXM345_LOCUS2003</name>
    <name evidence="6" type="ORF">WKI299_LOCUS24343</name>
    <name evidence="7" type="ORF">XDN619_LOCUS24931</name>
</gene>
<evidence type="ECO:0000313" key="5">
    <source>
        <dbReference type="EMBL" id="CAF1683031.1"/>
    </source>
</evidence>
<evidence type="ECO:0000313" key="7">
    <source>
        <dbReference type="EMBL" id="CAF2132214.1"/>
    </source>
</evidence>
<evidence type="ECO:0000313" key="14">
    <source>
        <dbReference type="Proteomes" id="UP000663834"/>
    </source>
</evidence>
<dbReference type="GO" id="GO:0005739">
    <property type="term" value="C:mitochondrion"/>
    <property type="evidence" value="ECO:0007669"/>
    <property type="project" value="TreeGrafter"/>
</dbReference>
<dbReference type="OrthoDB" id="271433at2759"/>
<evidence type="ECO:0000313" key="11">
    <source>
        <dbReference type="EMBL" id="CAF3922300.1"/>
    </source>
</evidence>
<evidence type="ECO:0000313" key="10">
    <source>
        <dbReference type="EMBL" id="CAF3839998.1"/>
    </source>
</evidence>
<evidence type="ECO:0000256" key="2">
    <source>
        <dbReference type="ARBA" id="ARBA00023002"/>
    </source>
</evidence>
<evidence type="ECO:0000313" key="8">
    <source>
        <dbReference type="EMBL" id="CAF2170636.1"/>
    </source>
</evidence>
<dbReference type="Proteomes" id="UP000663866">
    <property type="component" value="Unassembled WGS sequence"/>
</dbReference>
<organism evidence="5 14">
    <name type="scientific">Rotaria magnacalcarata</name>
    <dbReference type="NCBI Taxonomy" id="392030"/>
    <lineage>
        <taxon>Eukaryota</taxon>
        <taxon>Metazoa</taxon>
        <taxon>Spiralia</taxon>
        <taxon>Gnathifera</taxon>
        <taxon>Rotifera</taxon>
        <taxon>Eurotatoria</taxon>
        <taxon>Bdelloidea</taxon>
        <taxon>Philodinida</taxon>
        <taxon>Philodinidae</taxon>
        <taxon>Rotaria</taxon>
    </lineage>
</organism>
<dbReference type="Proteomes" id="UP000663834">
    <property type="component" value="Unassembled WGS sequence"/>
</dbReference>
<dbReference type="EMBL" id="CAJOBH010003229">
    <property type="protein sequence ID" value="CAF3943443.1"/>
    <property type="molecule type" value="Genomic_DNA"/>
</dbReference>
<dbReference type="EMBL" id="CAJNRG010011446">
    <property type="protein sequence ID" value="CAF2132214.1"/>
    <property type="molecule type" value="Genomic_DNA"/>
</dbReference>
<dbReference type="PANTHER" id="PTHR22966">
    <property type="entry name" value="2-AMINOETHANETHIOL DIOXYGENASE"/>
    <property type="match status" value="1"/>
</dbReference>